<dbReference type="InterPro" id="IPR009148">
    <property type="entry name" value="PcsB-like"/>
</dbReference>
<dbReference type="PRINTS" id="PR01852">
    <property type="entry name" value="SIBAPROTEIN"/>
</dbReference>
<dbReference type="InterPro" id="IPR038765">
    <property type="entry name" value="Papain-like_cys_pep_sf"/>
</dbReference>
<keyword evidence="2" id="KW-0175">Coiled coil</keyword>
<protein>
    <submittedName>
        <fullName evidence="5">Peptidoglycan hydrolase PcsB</fullName>
        <ecNumber evidence="5">3.2.1.-</ecNumber>
    </submittedName>
</protein>
<name>A0ABW0UEY9_9STRE</name>
<evidence type="ECO:0000256" key="2">
    <source>
        <dbReference type="SAM" id="Coils"/>
    </source>
</evidence>
<dbReference type="PROSITE" id="PS50911">
    <property type="entry name" value="CHAP"/>
    <property type="match status" value="1"/>
</dbReference>
<dbReference type="Gene3D" id="3.90.1720.10">
    <property type="entry name" value="endopeptidase domain like (from Nostoc punctiforme)"/>
    <property type="match status" value="1"/>
</dbReference>
<keyword evidence="1 3" id="KW-0732">Signal</keyword>
<comment type="caution">
    <text evidence="5">The sequence shown here is derived from an EMBL/GenBank/DDBJ whole genome shotgun (WGS) entry which is preliminary data.</text>
</comment>
<gene>
    <name evidence="5" type="primary">pcsB</name>
    <name evidence="5" type="ORF">ACFPQ3_07710</name>
</gene>
<dbReference type="Proteomes" id="UP001596110">
    <property type="component" value="Unassembled WGS sequence"/>
</dbReference>
<dbReference type="InterPro" id="IPR057309">
    <property type="entry name" value="PcsB_CC"/>
</dbReference>
<reference evidence="6" key="1">
    <citation type="journal article" date="2019" name="Int. J. Syst. Evol. Microbiol.">
        <title>The Global Catalogue of Microorganisms (GCM) 10K type strain sequencing project: providing services to taxonomists for standard genome sequencing and annotation.</title>
        <authorList>
            <consortium name="The Broad Institute Genomics Platform"/>
            <consortium name="The Broad Institute Genome Sequencing Center for Infectious Disease"/>
            <person name="Wu L."/>
            <person name="Ma J."/>
        </authorList>
    </citation>
    <scope>NUCLEOTIDE SEQUENCE [LARGE SCALE GENOMIC DNA]</scope>
    <source>
        <strain evidence="6">DT43</strain>
    </source>
</reference>
<dbReference type="SUPFAM" id="SSF54001">
    <property type="entry name" value="Cysteine proteinases"/>
    <property type="match status" value="1"/>
</dbReference>
<dbReference type="InterPro" id="IPR007921">
    <property type="entry name" value="CHAP_dom"/>
</dbReference>
<keyword evidence="5" id="KW-0378">Hydrolase</keyword>
<proteinExistence type="predicted"/>
<dbReference type="Pfam" id="PF24568">
    <property type="entry name" value="CC_PcsB"/>
    <property type="match status" value="1"/>
</dbReference>
<dbReference type="EMBL" id="JBHSOJ010000017">
    <property type="protein sequence ID" value="MFC5631460.1"/>
    <property type="molecule type" value="Genomic_DNA"/>
</dbReference>
<sequence>MKKRILSVILLSGMILSTASNLTLVSATDYEAQIAAKEATISTLSAEQSAAKEQVTAIKAQVASLQNEKAKLEEENKRLEAESERLIAEIKELSDKIIARTESLKNQARSAQQNGGATNYISAIIDADSISDAIGRIAAIREVVSANESMLKQQEEDKALLETKQEENQAAINTVWENQRTLAANEVSLKTQQAELEVAQINLAAQLTTVESEKSALLQEKAAAEAAAAAAAAAEKAAREQAAAATAAQAQSAQSVQAVVHTPAIQATPSVAVSSSQAAPVVASSPAKVTYSAANTYPAGQCTWGVKALAPWVGNYWGNAGQWLGSARSAGYSTGTTPQVGSVAVWTNSYYGHVAVVTAVHPDGTIEVMECNMDGSGTQPIANYRGAFSPNSVAGYIYP</sequence>
<keyword evidence="5" id="KW-0326">Glycosidase</keyword>
<evidence type="ECO:0000256" key="3">
    <source>
        <dbReference type="SAM" id="SignalP"/>
    </source>
</evidence>
<evidence type="ECO:0000256" key="1">
    <source>
        <dbReference type="ARBA" id="ARBA00022729"/>
    </source>
</evidence>
<dbReference type="Pfam" id="PF05257">
    <property type="entry name" value="CHAP"/>
    <property type="match status" value="1"/>
</dbReference>
<feature type="chain" id="PRO_5047029112" evidence="3">
    <location>
        <begin position="20"/>
        <end position="399"/>
    </location>
</feature>
<feature type="signal peptide" evidence="3">
    <location>
        <begin position="1"/>
        <end position="19"/>
    </location>
</feature>
<dbReference type="EC" id="3.2.1.-" evidence="5"/>
<evidence type="ECO:0000313" key="6">
    <source>
        <dbReference type="Proteomes" id="UP001596110"/>
    </source>
</evidence>
<evidence type="ECO:0000313" key="5">
    <source>
        <dbReference type="EMBL" id="MFC5631460.1"/>
    </source>
</evidence>
<dbReference type="Gene3D" id="6.10.250.3150">
    <property type="match status" value="1"/>
</dbReference>
<dbReference type="InterPro" id="IPR058088">
    <property type="entry name" value="PcsB"/>
</dbReference>
<dbReference type="GO" id="GO:0016798">
    <property type="term" value="F:hydrolase activity, acting on glycosyl bonds"/>
    <property type="evidence" value="ECO:0007669"/>
    <property type="project" value="UniProtKB-KW"/>
</dbReference>
<dbReference type="NCBIfam" id="NF046104">
    <property type="entry name" value="PptglHdxlasePcsB"/>
    <property type="match status" value="1"/>
</dbReference>
<accession>A0ABW0UEY9</accession>
<keyword evidence="6" id="KW-1185">Reference proteome</keyword>
<evidence type="ECO:0000259" key="4">
    <source>
        <dbReference type="PROSITE" id="PS50911"/>
    </source>
</evidence>
<dbReference type="RefSeq" id="WP_156806218.1">
    <property type="nucleotide sequence ID" value="NZ_JBHSOJ010000017.1"/>
</dbReference>
<feature type="domain" description="Peptidase C51" evidence="4">
    <location>
        <begin position="277"/>
        <end position="398"/>
    </location>
</feature>
<organism evidence="5 6">
    <name type="scientific">Streptococcus caledonicus</name>
    <dbReference type="NCBI Taxonomy" id="2614158"/>
    <lineage>
        <taxon>Bacteria</taxon>
        <taxon>Bacillati</taxon>
        <taxon>Bacillota</taxon>
        <taxon>Bacilli</taxon>
        <taxon>Lactobacillales</taxon>
        <taxon>Streptococcaceae</taxon>
        <taxon>Streptococcus</taxon>
    </lineage>
</organism>
<feature type="coiled-coil region" evidence="2">
    <location>
        <begin position="27"/>
        <end position="96"/>
    </location>
</feature>